<keyword evidence="8 15" id="KW-0812">Transmembrane</keyword>
<evidence type="ECO:0000256" key="10">
    <source>
        <dbReference type="ARBA" id="ARBA00022777"/>
    </source>
</evidence>
<evidence type="ECO:0000256" key="4">
    <source>
        <dbReference type="ARBA" id="ARBA00012438"/>
    </source>
</evidence>
<dbReference type="GO" id="GO:0005524">
    <property type="term" value="F:ATP binding"/>
    <property type="evidence" value="ECO:0007669"/>
    <property type="project" value="UniProtKB-KW"/>
</dbReference>
<dbReference type="PROSITE" id="PS50112">
    <property type="entry name" value="PAS"/>
    <property type="match status" value="1"/>
</dbReference>
<keyword evidence="6" id="KW-0597">Phosphoprotein</keyword>
<dbReference type="InterPro" id="IPR000014">
    <property type="entry name" value="PAS"/>
</dbReference>
<keyword evidence="13" id="KW-0902">Two-component regulatory system</keyword>
<keyword evidence="20" id="KW-1185">Reference proteome</keyword>
<dbReference type="InterPro" id="IPR004358">
    <property type="entry name" value="Sig_transdc_His_kin-like_C"/>
</dbReference>
<comment type="caution">
    <text evidence="19">The sequence shown here is derived from an EMBL/GenBank/DDBJ whole genome shotgun (WGS) entry which is preliminary data.</text>
</comment>
<dbReference type="CDD" id="cd06225">
    <property type="entry name" value="HAMP"/>
    <property type="match status" value="1"/>
</dbReference>
<keyword evidence="12 15" id="KW-1133">Transmembrane helix</keyword>
<dbReference type="SMART" id="SM00387">
    <property type="entry name" value="HATPase_c"/>
    <property type="match status" value="1"/>
</dbReference>
<comment type="subcellular location">
    <subcellularLocation>
        <location evidence="2">Cell membrane</location>
    </subcellularLocation>
    <subcellularLocation>
        <location evidence="3">Membrane raft</location>
        <topology evidence="3">Multi-pass membrane protein</topology>
    </subcellularLocation>
</comment>
<proteinExistence type="predicted"/>
<dbReference type="PROSITE" id="PS50109">
    <property type="entry name" value="HIS_KIN"/>
    <property type="match status" value="1"/>
</dbReference>
<dbReference type="OrthoDB" id="9813151at2"/>
<reference evidence="19 20" key="1">
    <citation type="submission" date="2018-06" db="EMBL/GenBank/DDBJ databases">
        <title>Genomic Encyclopedia of Type Strains, Phase I: the one thousand microbial genomes (KMG-I) project.</title>
        <authorList>
            <person name="Kyrpides N."/>
        </authorList>
    </citation>
    <scope>NUCLEOTIDE SEQUENCE [LARGE SCALE GENOMIC DNA]</scope>
    <source>
        <strain evidence="19 20">DSM 19573</strain>
    </source>
</reference>
<evidence type="ECO:0000259" key="17">
    <source>
        <dbReference type="PROSITE" id="PS50112"/>
    </source>
</evidence>
<dbReference type="Pfam" id="PF00512">
    <property type="entry name" value="HisKA"/>
    <property type="match status" value="1"/>
</dbReference>
<keyword evidence="9" id="KW-0547">Nucleotide-binding</keyword>
<dbReference type="Gene3D" id="1.10.287.130">
    <property type="match status" value="1"/>
</dbReference>
<sequence>MIKTLKSKISLLYVGLVVLIAIVGTTASINLFNLSKSIDSLMIANYKSINSATKMMESIERQDSAVLIYINVDTQKGKNLFAINNEEFLRWYNINANNVSESGENEIIDAIKDLYTSYVSLFLDLQEIRSQQGVNKANEFYDKKMMHDFIKIKNELKQLSVLNERFMFSSKTLATENAENSMYLVLGISIFAIIGGFAVSRFFTNRFLMPITLLTQNMRSIKAGELNQQAVINTKDEIGELSVEFNNMTKRLLQYEQSTSGKLLLEKNRSMAIVKSISNPLVVLDTEYRIILLNNEFEKFFNVSEEALTNRHFLEGIKNGEIFDFISNAYKSEDETQQKIFFIRSGNEDYYFNIIVTTVKGNNANLSGIIVIFQNVTQLKELEKIRTDFVATISHEFKTPLTSIMMGTDVLMEERMGRLNEDQRQFIEAIREDSNRLTKLVNDLLELMKIESAKAVFKFKKYPIKDIIQCSVKPFIQLVIQQGKTLYYDNKEENSYVLADFEKITWALNNLISNAIKYTDSGDEITITAKEEKNIVYVTVKDTGMGIPQEYHEKIFEKFVQVRDGDMEFRGTGLGLAVVREIIEAHNGRIWCESEPDIGSSFTFTLYTAEKEQDLE</sequence>
<comment type="catalytic activity">
    <reaction evidence="1">
        <text>ATP + protein L-histidine = ADP + protein N-phospho-L-histidine.</text>
        <dbReference type="EC" id="2.7.13.3"/>
    </reaction>
</comment>
<dbReference type="Gene3D" id="3.30.565.10">
    <property type="entry name" value="Histidine kinase-like ATPase, C-terminal domain"/>
    <property type="match status" value="1"/>
</dbReference>
<dbReference type="GO" id="GO:0005886">
    <property type="term" value="C:plasma membrane"/>
    <property type="evidence" value="ECO:0007669"/>
    <property type="project" value="UniProtKB-SubCell"/>
</dbReference>
<dbReference type="EC" id="2.7.13.3" evidence="4"/>
<dbReference type="Pfam" id="PF00672">
    <property type="entry name" value="HAMP"/>
    <property type="match status" value="1"/>
</dbReference>
<dbReference type="Gene3D" id="3.30.450.20">
    <property type="entry name" value="PAS domain"/>
    <property type="match status" value="1"/>
</dbReference>
<keyword evidence="14 15" id="KW-0472">Membrane</keyword>
<dbReference type="AlphaFoldDB" id="A0A318XP12"/>
<dbReference type="GO" id="GO:0000156">
    <property type="term" value="F:phosphorelay response regulator activity"/>
    <property type="evidence" value="ECO:0007669"/>
    <property type="project" value="TreeGrafter"/>
</dbReference>
<keyword evidence="5" id="KW-1003">Cell membrane</keyword>
<evidence type="ECO:0000256" key="13">
    <source>
        <dbReference type="ARBA" id="ARBA00023012"/>
    </source>
</evidence>
<evidence type="ECO:0000313" key="19">
    <source>
        <dbReference type="EMBL" id="PYG87344.1"/>
    </source>
</evidence>
<evidence type="ECO:0000259" key="18">
    <source>
        <dbReference type="PROSITE" id="PS50885"/>
    </source>
</evidence>
<feature type="transmembrane region" description="Helical" evidence="15">
    <location>
        <begin position="182"/>
        <end position="203"/>
    </location>
</feature>
<dbReference type="SUPFAM" id="SSF158472">
    <property type="entry name" value="HAMP domain-like"/>
    <property type="match status" value="1"/>
</dbReference>
<evidence type="ECO:0000256" key="9">
    <source>
        <dbReference type="ARBA" id="ARBA00022741"/>
    </source>
</evidence>
<evidence type="ECO:0000256" key="3">
    <source>
        <dbReference type="ARBA" id="ARBA00004314"/>
    </source>
</evidence>
<dbReference type="CDD" id="cd00082">
    <property type="entry name" value="HisKA"/>
    <property type="match status" value="1"/>
</dbReference>
<name>A0A318XP12_9FIRM</name>
<evidence type="ECO:0000256" key="15">
    <source>
        <dbReference type="SAM" id="Phobius"/>
    </source>
</evidence>
<dbReference type="SUPFAM" id="SSF47384">
    <property type="entry name" value="Homodimeric domain of signal transducing histidine kinase"/>
    <property type="match status" value="1"/>
</dbReference>
<dbReference type="NCBIfam" id="TIGR00229">
    <property type="entry name" value="sensory_box"/>
    <property type="match status" value="1"/>
</dbReference>
<dbReference type="InterPro" id="IPR035965">
    <property type="entry name" value="PAS-like_dom_sf"/>
</dbReference>
<feature type="transmembrane region" description="Helical" evidence="15">
    <location>
        <begin position="12"/>
        <end position="32"/>
    </location>
</feature>
<evidence type="ECO:0000256" key="1">
    <source>
        <dbReference type="ARBA" id="ARBA00000085"/>
    </source>
</evidence>
<evidence type="ECO:0000256" key="7">
    <source>
        <dbReference type="ARBA" id="ARBA00022679"/>
    </source>
</evidence>
<dbReference type="SUPFAM" id="SSF55874">
    <property type="entry name" value="ATPase domain of HSP90 chaperone/DNA topoisomerase II/histidine kinase"/>
    <property type="match status" value="1"/>
</dbReference>
<feature type="domain" description="PAS" evidence="17">
    <location>
        <begin position="266"/>
        <end position="314"/>
    </location>
</feature>
<dbReference type="RefSeq" id="WP_110462279.1">
    <property type="nucleotide sequence ID" value="NZ_QKMR01000012.1"/>
</dbReference>
<dbReference type="FunFam" id="1.10.287.130:FF:000001">
    <property type="entry name" value="Two-component sensor histidine kinase"/>
    <property type="match status" value="1"/>
</dbReference>
<evidence type="ECO:0000256" key="6">
    <source>
        <dbReference type="ARBA" id="ARBA00022553"/>
    </source>
</evidence>
<dbReference type="InterPro" id="IPR036890">
    <property type="entry name" value="HATPase_C_sf"/>
</dbReference>
<evidence type="ECO:0000259" key="16">
    <source>
        <dbReference type="PROSITE" id="PS50109"/>
    </source>
</evidence>
<evidence type="ECO:0000256" key="11">
    <source>
        <dbReference type="ARBA" id="ARBA00022840"/>
    </source>
</evidence>
<dbReference type="CDD" id="cd00130">
    <property type="entry name" value="PAS"/>
    <property type="match status" value="1"/>
</dbReference>
<dbReference type="InterPro" id="IPR050351">
    <property type="entry name" value="BphY/WalK/GraS-like"/>
</dbReference>
<dbReference type="PROSITE" id="PS50885">
    <property type="entry name" value="HAMP"/>
    <property type="match status" value="1"/>
</dbReference>
<evidence type="ECO:0000256" key="12">
    <source>
        <dbReference type="ARBA" id="ARBA00022989"/>
    </source>
</evidence>
<dbReference type="SMART" id="SM00304">
    <property type="entry name" value="HAMP"/>
    <property type="match status" value="1"/>
</dbReference>
<dbReference type="PANTHER" id="PTHR42878:SF7">
    <property type="entry name" value="SENSOR HISTIDINE KINASE GLRK"/>
    <property type="match status" value="1"/>
</dbReference>
<accession>A0A318XP12</accession>
<dbReference type="GO" id="GO:0007234">
    <property type="term" value="P:osmosensory signaling via phosphorelay pathway"/>
    <property type="evidence" value="ECO:0007669"/>
    <property type="project" value="TreeGrafter"/>
</dbReference>
<protein>
    <recommendedName>
        <fullName evidence="4">histidine kinase</fullName>
        <ecNumber evidence="4">2.7.13.3</ecNumber>
    </recommendedName>
</protein>
<evidence type="ECO:0000256" key="8">
    <source>
        <dbReference type="ARBA" id="ARBA00022692"/>
    </source>
</evidence>
<evidence type="ECO:0000256" key="14">
    <source>
        <dbReference type="ARBA" id="ARBA00023136"/>
    </source>
</evidence>
<dbReference type="EMBL" id="QKMR01000012">
    <property type="protein sequence ID" value="PYG87344.1"/>
    <property type="molecule type" value="Genomic_DNA"/>
</dbReference>
<evidence type="ECO:0000256" key="2">
    <source>
        <dbReference type="ARBA" id="ARBA00004236"/>
    </source>
</evidence>
<organism evidence="19 20">
    <name type="scientific">Ruminiclostridium sufflavum DSM 19573</name>
    <dbReference type="NCBI Taxonomy" id="1121337"/>
    <lineage>
        <taxon>Bacteria</taxon>
        <taxon>Bacillati</taxon>
        <taxon>Bacillota</taxon>
        <taxon>Clostridia</taxon>
        <taxon>Eubacteriales</taxon>
        <taxon>Oscillospiraceae</taxon>
        <taxon>Ruminiclostridium</taxon>
    </lineage>
</organism>
<dbReference type="GO" id="GO:0000155">
    <property type="term" value="F:phosphorelay sensor kinase activity"/>
    <property type="evidence" value="ECO:0007669"/>
    <property type="project" value="InterPro"/>
</dbReference>
<dbReference type="SUPFAM" id="SSF55785">
    <property type="entry name" value="PYP-like sensor domain (PAS domain)"/>
    <property type="match status" value="1"/>
</dbReference>
<dbReference type="Pfam" id="PF13426">
    <property type="entry name" value="PAS_9"/>
    <property type="match status" value="1"/>
</dbReference>
<evidence type="ECO:0000313" key="20">
    <source>
        <dbReference type="Proteomes" id="UP000248132"/>
    </source>
</evidence>
<dbReference type="GO" id="GO:0030295">
    <property type="term" value="F:protein kinase activator activity"/>
    <property type="evidence" value="ECO:0007669"/>
    <property type="project" value="TreeGrafter"/>
</dbReference>
<keyword evidence="7" id="KW-0808">Transferase</keyword>
<dbReference type="InterPro" id="IPR003660">
    <property type="entry name" value="HAMP_dom"/>
</dbReference>
<feature type="domain" description="Histidine kinase" evidence="16">
    <location>
        <begin position="392"/>
        <end position="610"/>
    </location>
</feature>
<dbReference type="PANTHER" id="PTHR42878">
    <property type="entry name" value="TWO-COMPONENT HISTIDINE KINASE"/>
    <property type="match status" value="1"/>
</dbReference>
<dbReference type="FunFam" id="3.30.565.10:FF:000023">
    <property type="entry name" value="PAS domain-containing sensor histidine kinase"/>
    <property type="match status" value="1"/>
</dbReference>
<dbReference type="CDD" id="cd00075">
    <property type="entry name" value="HATPase"/>
    <property type="match status" value="1"/>
</dbReference>
<evidence type="ECO:0000256" key="5">
    <source>
        <dbReference type="ARBA" id="ARBA00022475"/>
    </source>
</evidence>
<dbReference type="Gene3D" id="6.10.340.10">
    <property type="match status" value="1"/>
</dbReference>
<gene>
    <name evidence="19" type="ORF">LY28_02253</name>
</gene>
<dbReference type="SMART" id="SM00388">
    <property type="entry name" value="HisKA"/>
    <property type="match status" value="1"/>
</dbReference>
<dbReference type="InterPro" id="IPR005467">
    <property type="entry name" value="His_kinase_dom"/>
</dbReference>
<feature type="domain" description="HAMP" evidence="18">
    <location>
        <begin position="205"/>
        <end position="257"/>
    </location>
</feature>
<dbReference type="InterPro" id="IPR003594">
    <property type="entry name" value="HATPase_dom"/>
</dbReference>
<keyword evidence="10" id="KW-0418">Kinase</keyword>
<dbReference type="GO" id="GO:0045121">
    <property type="term" value="C:membrane raft"/>
    <property type="evidence" value="ECO:0007669"/>
    <property type="project" value="UniProtKB-SubCell"/>
</dbReference>
<dbReference type="InterPro" id="IPR036097">
    <property type="entry name" value="HisK_dim/P_sf"/>
</dbReference>
<dbReference type="PRINTS" id="PR00344">
    <property type="entry name" value="BCTRLSENSOR"/>
</dbReference>
<dbReference type="Pfam" id="PF02518">
    <property type="entry name" value="HATPase_c"/>
    <property type="match status" value="1"/>
</dbReference>
<dbReference type="Proteomes" id="UP000248132">
    <property type="component" value="Unassembled WGS sequence"/>
</dbReference>
<dbReference type="InterPro" id="IPR003661">
    <property type="entry name" value="HisK_dim/P_dom"/>
</dbReference>
<keyword evidence="11" id="KW-0067">ATP-binding</keyword>